<feature type="transmembrane region" description="Helical" evidence="7">
    <location>
        <begin position="577"/>
        <end position="599"/>
    </location>
</feature>
<evidence type="ECO:0000256" key="5">
    <source>
        <dbReference type="ARBA" id="ARBA00022729"/>
    </source>
</evidence>
<keyword evidence="10" id="KW-1185">Reference proteome</keyword>
<keyword evidence="5 8" id="KW-0732">Signal</keyword>
<keyword evidence="3" id="KW-0328">Glycosyltransferase</keyword>
<dbReference type="EC" id="2.4.1.17" evidence="2"/>
<evidence type="ECO:0000256" key="6">
    <source>
        <dbReference type="ARBA" id="ARBA00047475"/>
    </source>
</evidence>
<dbReference type="EMBL" id="BTRK01000004">
    <property type="protein sequence ID" value="GMR47764.1"/>
    <property type="molecule type" value="Genomic_DNA"/>
</dbReference>
<keyword evidence="7" id="KW-0472">Membrane</keyword>
<dbReference type="Pfam" id="PF00201">
    <property type="entry name" value="UDPGT"/>
    <property type="match status" value="1"/>
</dbReference>
<feature type="transmembrane region" description="Helical" evidence="7">
    <location>
        <begin position="647"/>
        <end position="675"/>
    </location>
</feature>
<evidence type="ECO:0000256" key="7">
    <source>
        <dbReference type="SAM" id="Phobius"/>
    </source>
</evidence>
<evidence type="ECO:0000256" key="2">
    <source>
        <dbReference type="ARBA" id="ARBA00012544"/>
    </source>
</evidence>
<evidence type="ECO:0000256" key="8">
    <source>
        <dbReference type="SAM" id="SignalP"/>
    </source>
</evidence>
<dbReference type="InterPro" id="IPR002213">
    <property type="entry name" value="UDP_glucos_trans"/>
</dbReference>
<evidence type="ECO:0000256" key="3">
    <source>
        <dbReference type="ARBA" id="ARBA00022676"/>
    </source>
</evidence>
<accession>A0AAN5CNP2</accession>
<keyword evidence="7" id="KW-1133">Transmembrane helix</keyword>
<keyword evidence="4" id="KW-0808">Transferase</keyword>
<sequence length="685" mass="77476">MRLRVCSLLLLFMALSIAATKSTGDSEENKEDANKNSKNVLIYNPYLGHYHTRFMTTIANRLSEAGHKVTMLDSKVFMKPKVFKKSDQIKNIITIEQCPEAATIEENGEDMLKTFWDDLSYYERFRKLFGFYEMDINFSPMMSAQCEKILSSTEMEALKATKFDLAITEVFDFCGLGIFHILEPRKTILASSVPLHEFIGELLGLPKAFDSVPTKFNMRTAEVLREQYGEFDFKGFLYNAMGSALSGQTMFGYLESNMTNVFSKYSKDFPGIKNLLKKAHSLMENVHPLLDLNKPTLIAIIPIGGITVQDTNTDFNTEYVESPSEVEIRKAKKENRKVVLVSFGTVMDSKTMTSEIKDNIIKALENVTETTFLWNVDDVEVKKDSNVKLHKWLPLNRLLASGDVDLFVSHMGIGSMTEAAYSGVPFVSIPIFVDQHYNYVCAKRLGIAKVVDKASLAKSPSTLSVAIQKALKEGDMKENSERLKKKLKGFGNQTEKMMNHINFILSLDGDKGPLSFEHHHHGFSLSLSLRSLAHLVPYYAFPVVLIAVFAIIGILFCVFSCLGCCTPPEFSPELFNLPFRVFCYYIFFGLIYPLFLFVVGCIKNYFYGSIYASIMTVILSFLSLGLYCLRHNRSMHAVLFDLCSHTFFAVCFAVKVISCFTVTDLIPFAVVLVAVNKRLFLEYNW</sequence>
<dbReference type="PANTHER" id="PTHR48043">
    <property type="entry name" value="EG:EG0003.4 PROTEIN-RELATED"/>
    <property type="match status" value="1"/>
</dbReference>
<evidence type="ECO:0000313" key="9">
    <source>
        <dbReference type="EMBL" id="GMR47764.1"/>
    </source>
</evidence>
<feature type="signal peptide" evidence="8">
    <location>
        <begin position="1"/>
        <end position="18"/>
    </location>
</feature>
<keyword evidence="7" id="KW-0812">Transmembrane</keyword>
<dbReference type="Proteomes" id="UP001328107">
    <property type="component" value="Unassembled WGS sequence"/>
</dbReference>
<proteinExistence type="inferred from homology"/>
<evidence type="ECO:0000256" key="4">
    <source>
        <dbReference type="ARBA" id="ARBA00022679"/>
    </source>
</evidence>
<dbReference type="GO" id="GO:0015020">
    <property type="term" value="F:glucuronosyltransferase activity"/>
    <property type="evidence" value="ECO:0007669"/>
    <property type="project" value="UniProtKB-EC"/>
</dbReference>
<dbReference type="CDD" id="cd03784">
    <property type="entry name" value="GT1_Gtf-like"/>
    <property type="match status" value="1"/>
</dbReference>
<comment type="caution">
    <text evidence="9">The sequence shown here is derived from an EMBL/GenBank/DDBJ whole genome shotgun (WGS) entry which is preliminary data.</text>
</comment>
<evidence type="ECO:0000256" key="1">
    <source>
        <dbReference type="ARBA" id="ARBA00009995"/>
    </source>
</evidence>
<feature type="transmembrane region" description="Helical" evidence="7">
    <location>
        <begin position="538"/>
        <end position="565"/>
    </location>
</feature>
<feature type="transmembrane region" description="Helical" evidence="7">
    <location>
        <begin position="605"/>
        <end position="627"/>
    </location>
</feature>
<organism evidence="9 10">
    <name type="scientific">Pristionchus mayeri</name>
    <dbReference type="NCBI Taxonomy" id="1317129"/>
    <lineage>
        <taxon>Eukaryota</taxon>
        <taxon>Metazoa</taxon>
        <taxon>Ecdysozoa</taxon>
        <taxon>Nematoda</taxon>
        <taxon>Chromadorea</taxon>
        <taxon>Rhabditida</taxon>
        <taxon>Rhabditina</taxon>
        <taxon>Diplogasteromorpha</taxon>
        <taxon>Diplogasteroidea</taxon>
        <taxon>Neodiplogasteridae</taxon>
        <taxon>Pristionchus</taxon>
    </lineage>
</organism>
<dbReference type="Gene3D" id="3.40.50.2000">
    <property type="entry name" value="Glycogen Phosphorylase B"/>
    <property type="match status" value="1"/>
</dbReference>
<dbReference type="InterPro" id="IPR050271">
    <property type="entry name" value="UDP-glycosyltransferase"/>
</dbReference>
<feature type="chain" id="PRO_5042993355" description="glucuronosyltransferase" evidence="8">
    <location>
        <begin position="19"/>
        <end position="685"/>
    </location>
</feature>
<dbReference type="SUPFAM" id="SSF53756">
    <property type="entry name" value="UDP-Glycosyltransferase/glycogen phosphorylase"/>
    <property type="match status" value="1"/>
</dbReference>
<reference evidence="10" key="1">
    <citation type="submission" date="2022-10" db="EMBL/GenBank/DDBJ databases">
        <title>Genome assembly of Pristionchus species.</title>
        <authorList>
            <person name="Yoshida K."/>
            <person name="Sommer R.J."/>
        </authorList>
    </citation>
    <scope>NUCLEOTIDE SEQUENCE [LARGE SCALE GENOMIC DNA]</scope>
    <source>
        <strain evidence="10">RS5460</strain>
    </source>
</reference>
<dbReference type="AlphaFoldDB" id="A0AAN5CNP2"/>
<dbReference type="PANTHER" id="PTHR48043:SF23">
    <property type="entry name" value="UDP-GLUCURONOSYLTRANSFERASE"/>
    <property type="match status" value="1"/>
</dbReference>
<evidence type="ECO:0000313" key="10">
    <source>
        <dbReference type="Proteomes" id="UP001328107"/>
    </source>
</evidence>
<comment type="catalytic activity">
    <reaction evidence="6">
        <text>glucuronate acceptor + UDP-alpha-D-glucuronate = acceptor beta-D-glucuronoside + UDP + H(+)</text>
        <dbReference type="Rhea" id="RHEA:21032"/>
        <dbReference type="ChEBI" id="CHEBI:15378"/>
        <dbReference type="ChEBI" id="CHEBI:58052"/>
        <dbReference type="ChEBI" id="CHEBI:58223"/>
        <dbReference type="ChEBI" id="CHEBI:132367"/>
        <dbReference type="ChEBI" id="CHEBI:132368"/>
        <dbReference type="EC" id="2.4.1.17"/>
    </reaction>
</comment>
<gene>
    <name evidence="9" type="ORF">PMAYCL1PPCAC_17959</name>
</gene>
<comment type="similarity">
    <text evidence="1">Belongs to the UDP-glycosyltransferase family.</text>
</comment>
<name>A0AAN5CNP2_9BILA</name>
<protein>
    <recommendedName>
        <fullName evidence="2">glucuronosyltransferase</fullName>
        <ecNumber evidence="2">2.4.1.17</ecNumber>
    </recommendedName>
</protein>